<reference evidence="3 4" key="1">
    <citation type="submission" date="2019-11" db="EMBL/GenBank/DDBJ databases">
        <title>Whole genome sequence of Oryza granulata.</title>
        <authorList>
            <person name="Li W."/>
        </authorList>
    </citation>
    <scope>NUCLEOTIDE SEQUENCE [LARGE SCALE GENOMIC DNA]</scope>
    <source>
        <strain evidence="4">cv. Menghai</strain>
        <tissue evidence="3">Leaf</tissue>
    </source>
</reference>
<dbReference type="Proteomes" id="UP000479710">
    <property type="component" value="Unassembled WGS sequence"/>
</dbReference>
<dbReference type="PANTHER" id="PTHR48035">
    <property type="entry name" value="HETEROGENEOUS NUCLEAR RIBONUCLEOPROTEIN 1"/>
    <property type="match status" value="1"/>
</dbReference>
<dbReference type="PANTHER" id="PTHR48035:SF2">
    <property type="entry name" value="RNA-BINDING REGION RNP-1 DOMAIN-CONTAINING PROTEIN"/>
    <property type="match status" value="1"/>
</dbReference>
<keyword evidence="1" id="KW-0694">RNA-binding</keyword>
<evidence type="ECO:0000259" key="2">
    <source>
        <dbReference type="PROSITE" id="PS50102"/>
    </source>
</evidence>
<name>A0A6G1ETE9_9ORYZ</name>
<dbReference type="Pfam" id="PF00076">
    <property type="entry name" value="RRM_1"/>
    <property type="match status" value="1"/>
</dbReference>
<dbReference type="InterPro" id="IPR035979">
    <property type="entry name" value="RBD_domain_sf"/>
</dbReference>
<proteinExistence type="predicted"/>
<dbReference type="OrthoDB" id="696777at2759"/>
<gene>
    <name evidence="3" type="ORF">E2562_036887</name>
</gene>
<feature type="domain" description="RRM" evidence="2">
    <location>
        <begin position="7"/>
        <end position="79"/>
    </location>
</feature>
<dbReference type="SMART" id="SM00360">
    <property type="entry name" value="RRM"/>
    <property type="match status" value="1"/>
</dbReference>
<accession>A0A6G1ETE9</accession>
<dbReference type="AlphaFoldDB" id="A0A6G1ETE9"/>
<dbReference type="SUPFAM" id="SSF54928">
    <property type="entry name" value="RNA-binding domain, RBD"/>
    <property type="match status" value="1"/>
</dbReference>
<dbReference type="PROSITE" id="PS50102">
    <property type="entry name" value="RRM"/>
    <property type="match status" value="1"/>
</dbReference>
<dbReference type="InterPro" id="IPR012677">
    <property type="entry name" value="Nucleotide-bd_a/b_plait_sf"/>
</dbReference>
<protein>
    <recommendedName>
        <fullName evidence="2">RRM domain-containing protein</fullName>
    </recommendedName>
</protein>
<evidence type="ECO:0000256" key="1">
    <source>
        <dbReference type="PROSITE-ProRule" id="PRU00176"/>
    </source>
</evidence>
<organism evidence="3 4">
    <name type="scientific">Oryza meyeriana var. granulata</name>
    <dbReference type="NCBI Taxonomy" id="110450"/>
    <lineage>
        <taxon>Eukaryota</taxon>
        <taxon>Viridiplantae</taxon>
        <taxon>Streptophyta</taxon>
        <taxon>Embryophyta</taxon>
        <taxon>Tracheophyta</taxon>
        <taxon>Spermatophyta</taxon>
        <taxon>Magnoliopsida</taxon>
        <taxon>Liliopsida</taxon>
        <taxon>Poales</taxon>
        <taxon>Poaceae</taxon>
        <taxon>BOP clade</taxon>
        <taxon>Oryzoideae</taxon>
        <taxon>Oryzeae</taxon>
        <taxon>Oryzinae</taxon>
        <taxon>Oryza</taxon>
        <taxon>Oryza meyeriana</taxon>
    </lineage>
</organism>
<keyword evidence="4" id="KW-1185">Reference proteome</keyword>
<evidence type="ECO:0000313" key="4">
    <source>
        <dbReference type="Proteomes" id="UP000479710"/>
    </source>
</evidence>
<dbReference type="InterPro" id="IPR053260">
    <property type="entry name" value="hnRNP"/>
</dbReference>
<dbReference type="Gene3D" id="3.30.70.330">
    <property type="match status" value="1"/>
</dbReference>
<dbReference type="EMBL" id="SPHZ02000003">
    <property type="protein sequence ID" value="KAF0927910.1"/>
    <property type="molecule type" value="Genomic_DNA"/>
</dbReference>
<evidence type="ECO:0000313" key="3">
    <source>
        <dbReference type="EMBL" id="KAF0927910.1"/>
    </source>
</evidence>
<comment type="caution">
    <text evidence="3">The sequence shown here is derived from an EMBL/GenBank/DDBJ whole genome shotgun (WGS) entry which is preliminary data.</text>
</comment>
<sequence>MALPILSKMFVSGVATGIGEADLRRHFQQFGKMADVHMPIDRLTGRHRGFAFVHFTRLEHLICVLAYRHTIDGHAVGTR</sequence>
<dbReference type="InterPro" id="IPR000504">
    <property type="entry name" value="RRM_dom"/>
</dbReference>
<dbReference type="GO" id="GO:0003723">
    <property type="term" value="F:RNA binding"/>
    <property type="evidence" value="ECO:0007669"/>
    <property type="project" value="UniProtKB-UniRule"/>
</dbReference>